<dbReference type="PANTHER" id="PTHR43343:SF3">
    <property type="entry name" value="PROTEASE DO-LIKE 8, CHLOROPLASTIC"/>
    <property type="match status" value="1"/>
</dbReference>
<dbReference type="AlphaFoldDB" id="A0A318SJY3"/>
<evidence type="ECO:0000256" key="2">
    <source>
        <dbReference type="ARBA" id="ARBA00022670"/>
    </source>
</evidence>
<keyword evidence="7" id="KW-1185">Reference proteome</keyword>
<evidence type="ECO:0000256" key="4">
    <source>
        <dbReference type="SAM" id="SignalP"/>
    </source>
</evidence>
<organism evidence="6 7">
    <name type="scientific">Deinococcus yavapaiensis KR-236</name>
    <dbReference type="NCBI Taxonomy" id="694435"/>
    <lineage>
        <taxon>Bacteria</taxon>
        <taxon>Thermotogati</taxon>
        <taxon>Deinococcota</taxon>
        <taxon>Deinococci</taxon>
        <taxon>Deinococcales</taxon>
        <taxon>Deinococcaceae</taxon>
        <taxon>Deinococcus</taxon>
    </lineage>
</organism>
<evidence type="ECO:0000313" key="6">
    <source>
        <dbReference type="EMBL" id="PYE52868.1"/>
    </source>
</evidence>
<dbReference type="EMBL" id="QJSX01000011">
    <property type="protein sequence ID" value="PYE52868.1"/>
    <property type="molecule type" value="Genomic_DNA"/>
</dbReference>
<dbReference type="InterPro" id="IPR009003">
    <property type="entry name" value="Peptidase_S1_PA"/>
</dbReference>
<dbReference type="GO" id="GO:0006508">
    <property type="term" value="P:proteolysis"/>
    <property type="evidence" value="ECO:0007669"/>
    <property type="project" value="UniProtKB-KW"/>
</dbReference>
<evidence type="ECO:0000256" key="3">
    <source>
        <dbReference type="ARBA" id="ARBA00022801"/>
    </source>
</evidence>
<reference evidence="6 7" key="1">
    <citation type="submission" date="2018-06" db="EMBL/GenBank/DDBJ databases">
        <title>Genomic Encyclopedia of Type Strains, Phase IV (KMG-IV): sequencing the most valuable type-strain genomes for metagenomic binning, comparative biology and taxonomic classification.</title>
        <authorList>
            <person name="Goeker M."/>
        </authorList>
    </citation>
    <scope>NUCLEOTIDE SEQUENCE [LARGE SCALE GENOMIC DNA]</scope>
    <source>
        <strain evidence="6 7">DSM 18048</strain>
    </source>
</reference>
<sequence>MSKRLRALTALLTAFLLVPIASAQTAPSVAQARQGGATTTTPRVGADVFDKTRSAAFRIEGDNGVGTGFFISNDGFALTAYHVVFDAKNPKAITVDKKEYAFDVIGFDDYNDVALLKVKVTGNVPFLPLAKASPKVGDAVLGVGNGGGSFLTAKYGNLQALGVDAGRADFPNGTLEMTAPLIPGDSGGPIINANGEAVGITSYIRATDRSSWRSYAVPMTEASVLLRDLRSGVKRDAPVLGIQWVGYDLQDAAYAQYGLGKRPGVIVAAVTKGGPAEQAGLRSASGTSRTTIKADVIVEVAGKATPTWDDLINVVRSKKIGDLIPVTVQRGDETVVLNLRLGSRAQLFGAVNP</sequence>
<evidence type="ECO:0000313" key="7">
    <source>
        <dbReference type="Proteomes" id="UP000248326"/>
    </source>
</evidence>
<dbReference type="InterPro" id="IPR043504">
    <property type="entry name" value="Peptidase_S1_PA_chymotrypsin"/>
</dbReference>
<feature type="domain" description="PDZ" evidence="5">
    <location>
        <begin position="238"/>
        <end position="332"/>
    </location>
</feature>
<protein>
    <submittedName>
        <fullName evidence="6">S1-C subfamily serine protease</fullName>
    </submittedName>
</protein>
<proteinExistence type="inferred from homology"/>
<dbReference type="Gene3D" id="2.30.42.10">
    <property type="match status" value="1"/>
</dbReference>
<dbReference type="SUPFAM" id="SSF50156">
    <property type="entry name" value="PDZ domain-like"/>
    <property type="match status" value="1"/>
</dbReference>
<feature type="chain" id="PRO_5016455567" evidence="4">
    <location>
        <begin position="24"/>
        <end position="353"/>
    </location>
</feature>
<dbReference type="SMART" id="SM00228">
    <property type="entry name" value="PDZ"/>
    <property type="match status" value="1"/>
</dbReference>
<keyword evidence="2 6" id="KW-0645">Protease</keyword>
<comment type="caution">
    <text evidence="6">The sequence shown here is derived from an EMBL/GenBank/DDBJ whole genome shotgun (WGS) entry which is preliminary data.</text>
</comment>
<dbReference type="InterPro" id="IPR001940">
    <property type="entry name" value="Peptidase_S1C"/>
</dbReference>
<dbReference type="Gene3D" id="2.40.10.10">
    <property type="entry name" value="Trypsin-like serine proteases"/>
    <property type="match status" value="2"/>
</dbReference>
<keyword evidence="3" id="KW-0378">Hydrolase</keyword>
<accession>A0A318SJY3</accession>
<dbReference type="RefSeq" id="WP_110887451.1">
    <property type="nucleotide sequence ID" value="NZ_QJSX01000011.1"/>
</dbReference>
<evidence type="ECO:0000256" key="1">
    <source>
        <dbReference type="ARBA" id="ARBA00010541"/>
    </source>
</evidence>
<dbReference type="Proteomes" id="UP000248326">
    <property type="component" value="Unassembled WGS sequence"/>
</dbReference>
<dbReference type="Pfam" id="PF13180">
    <property type="entry name" value="PDZ_2"/>
    <property type="match status" value="1"/>
</dbReference>
<dbReference type="SUPFAM" id="SSF50494">
    <property type="entry name" value="Trypsin-like serine proteases"/>
    <property type="match status" value="1"/>
</dbReference>
<keyword evidence="4" id="KW-0732">Signal</keyword>
<dbReference type="InterPro" id="IPR001478">
    <property type="entry name" value="PDZ"/>
</dbReference>
<comment type="similarity">
    <text evidence="1">Belongs to the peptidase S1C family.</text>
</comment>
<dbReference type="OrthoDB" id="73775at2"/>
<dbReference type="Pfam" id="PF13365">
    <property type="entry name" value="Trypsin_2"/>
    <property type="match status" value="1"/>
</dbReference>
<dbReference type="PANTHER" id="PTHR43343">
    <property type="entry name" value="PEPTIDASE S12"/>
    <property type="match status" value="1"/>
</dbReference>
<evidence type="ECO:0000259" key="5">
    <source>
        <dbReference type="SMART" id="SM00228"/>
    </source>
</evidence>
<dbReference type="InterPro" id="IPR036034">
    <property type="entry name" value="PDZ_sf"/>
</dbReference>
<feature type="signal peptide" evidence="4">
    <location>
        <begin position="1"/>
        <end position="23"/>
    </location>
</feature>
<dbReference type="GO" id="GO:0004252">
    <property type="term" value="F:serine-type endopeptidase activity"/>
    <property type="evidence" value="ECO:0007669"/>
    <property type="project" value="InterPro"/>
</dbReference>
<gene>
    <name evidence="6" type="ORF">DES52_11139</name>
</gene>
<dbReference type="InterPro" id="IPR051201">
    <property type="entry name" value="Chloro_Bact_Ser_Proteases"/>
</dbReference>
<dbReference type="PRINTS" id="PR00834">
    <property type="entry name" value="PROTEASES2C"/>
</dbReference>
<name>A0A318SJY3_9DEIO</name>